<evidence type="ECO:0000313" key="3">
    <source>
        <dbReference type="Proteomes" id="UP001432000"/>
    </source>
</evidence>
<dbReference type="RefSeq" id="WP_338887987.1">
    <property type="nucleotide sequence ID" value="NZ_CP147846.1"/>
</dbReference>
<proteinExistence type="inferred from homology"/>
<sequence>MTDSAPGADTPRGTLEVRDRVVTRIAEIAAGRVSGVERVTGGLTARTLPHVEASVRGRRVTATVEAATRWATPIADVASRIRAAVSEDLVRDSGLDVDTIAVRIHYVAPERNSTTTRRVE</sequence>
<dbReference type="EMBL" id="CP147846">
    <property type="protein sequence ID" value="WXG68037.1"/>
    <property type="molecule type" value="Genomic_DNA"/>
</dbReference>
<reference evidence="2 3" key="1">
    <citation type="submission" date="2024-03" db="EMBL/GenBank/DDBJ databases">
        <title>Natural products discovery in diverse microorganisms through a two-stage MS feature dereplication strategy.</title>
        <authorList>
            <person name="Zhang R."/>
        </authorList>
    </citation>
    <scope>NUCLEOTIDE SEQUENCE [LARGE SCALE GENOMIC DNA]</scope>
    <source>
        <strain evidence="2 3">18930</strain>
    </source>
</reference>
<name>A0ABZ2PGR6_9NOCA</name>
<accession>A0ABZ2PGR6</accession>
<dbReference type="Proteomes" id="UP001432000">
    <property type="component" value="Chromosome"/>
</dbReference>
<dbReference type="Pfam" id="PF03780">
    <property type="entry name" value="Asp23"/>
    <property type="match status" value="1"/>
</dbReference>
<organism evidence="2 3">
    <name type="scientific">Rhodococcus sovatensis</name>
    <dbReference type="NCBI Taxonomy" id="1805840"/>
    <lineage>
        <taxon>Bacteria</taxon>
        <taxon>Bacillati</taxon>
        <taxon>Actinomycetota</taxon>
        <taxon>Actinomycetes</taxon>
        <taxon>Mycobacteriales</taxon>
        <taxon>Nocardiaceae</taxon>
        <taxon>Rhodococcus</taxon>
    </lineage>
</organism>
<keyword evidence="3" id="KW-1185">Reference proteome</keyword>
<comment type="similarity">
    <text evidence="1">Belongs to the asp23 family.</text>
</comment>
<gene>
    <name evidence="2" type="ORF">WDS16_22925</name>
</gene>
<evidence type="ECO:0000313" key="2">
    <source>
        <dbReference type="EMBL" id="WXG68037.1"/>
    </source>
</evidence>
<protein>
    <submittedName>
        <fullName evidence="2">Asp23/Gls24 family envelope stress response protein</fullName>
    </submittedName>
</protein>
<dbReference type="InterPro" id="IPR005531">
    <property type="entry name" value="Asp23"/>
</dbReference>
<evidence type="ECO:0000256" key="1">
    <source>
        <dbReference type="ARBA" id="ARBA00005721"/>
    </source>
</evidence>